<proteinExistence type="predicted"/>
<name>A0A369BXV0_9GAMM</name>
<comment type="subcellular location">
    <subcellularLocation>
        <location evidence="1">Membrane</location>
    </subcellularLocation>
</comment>
<dbReference type="InterPro" id="IPR016364">
    <property type="entry name" value="Surface_antigen_Rickettsia"/>
</dbReference>
<dbReference type="Proteomes" id="UP000252707">
    <property type="component" value="Unassembled WGS sequence"/>
</dbReference>
<sequence length="154" mass="16324">MYKTKILATSVALSMAIGLGGCAYPPTKEQTGTVVGGALGGVLGAQVGKGSGRTAAIIVGTLAGAMIGGSVGRTMDEQDRRNAAYALESQRTNQPYSWRNPDSGNEYTVTPTRTYETAGTPCREFTTEAYIDGRRDTVYGTACRQPDGTWQMRN</sequence>
<gene>
    <name evidence="5" type="ORF">DFQ59_11033</name>
</gene>
<keyword evidence="3" id="KW-0732">Signal</keyword>
<dbReference type="GO" id="GO:0016020">
    <property type="term" value="C:membrane"/>
    <property type="evidence" value="ECO:0007669"/>
    <property type="project" value="UniProtKB-SubCell"/>
</dbReference>
<dbReference type="PIRSF" id="PIRSF002721">
    <property type="entry name" value="Surface_antigen_Rickettsia"/>
    <property type="match status" value="1"/>
</dbReference>
<dbReference type="PROSITE" id="PS51257">
    <property type="entry name" value="PROKAR_LIPOPROTEIN"/>
    <property type="match status" value="1"/>
</dbReference>
<evidence type="ECO:0000256" key="1">
    <source>
        <dbReference type="ARBA" id="ARBA00004370"/>
    </source>
</evidence>
<dbReference type="PANTHER" id="PTHR35603">
    <property type="match status" value="1"/>
</dbReference>
<keyword evidence="6" id="KW-1185">Reference proteome</keyword>
<protein>
    <submittedName>
        <fullName evidence="5">Surface antigen</fullName>
    </submittedName>
</protein>
<dbReference type="OrthoDB" id="6170015at2"/>
<comment type="caution">
    <text evidence="5">The sequence shown here is derived from an EMBL/GenBank/DDBJ whole genome shotgun (WGS) entry which is preliminary data.</text>
</comment>
<dbReference type="EMBL" id="QPJY01000010">
    <property type="protein sequence ID" value="RCX26323.1"/>
    <property type="molecule type" value="Genomic_DNA"/>
</dbReference>
<organism evidence="5 6">
    <name type="scientific">Thioalbus denitrificans</name>
    <dbReference type="NCBI Taxonomy" id="547122"/>
    <lineage>
        <taxon>Bacteria</taxon>
        <taxon>Pseudomonadati</taxon>
        <taxon>Pseudomonadota</taxon>
        <taxon>Gammaproteobacteria</taxon>
        <taxon>Chromatiales</taxon>
        <taxon>Ectothiorhodospiraceae</taxon>
        <taxon>Thioalbus</taxon>
    </lineage>
</organism>
<reference evidence="5 6" key="1">
    <citation type="submission" date="2018-07" db="EMBL/GenBank/DDBJ databases">
        <title>Genomic Encyclopedia of Type Strains, Phase IV (KMG-IV): sequencing the most valuable type-strain genomes for metagenomic binning, comparative biology and taxonomic classification.</title>
        <authorList>
            <person name="Goeker M."/>
        </authorList>
    </citation>
    <scope>NUCLEOTIDE SEQUENCE [LARGE SCALE GENOMIC DNA]</scope>
    <source>
        <strain evidence="5 6">DSM 26407</strain>
    </source>
</reference>
<feature type="signal peptide" evidence="3">
    <location>
        <begin position="1"/>
        <end position="23"/>
    </location>
</feature>
<dbReference type="PANTHER" id="PTHR35603:SF2">
    <property type="entry name" value="OUTER MEMBRANE LIPOPROTEIN"/>
    <property type="match status" value="1"/>
</dbReference>
<dbReference type="RefSeq" id="WP_114280745.1">
    <property type="nucleotide sequence ID" value="NZ_QPJY01000010.1"/>
</dbReference>
<keyword evidence="2" id="KW-0472">Membrane</keyword>
<accession>A0A369BXV0</accession>
<dbReference type="AlphaFoldDB" id="A0A369BXV0"/>
<feature type="domain" description="Surface antigen" evidence="4">
    <location>
        <begin position="53"/>
        <end position="153"/>
    </location>
</feature>
<dbReference type="InterPro" id="IPR032635">
    <property type="entry name" value="Anti_2"/>
</dbReference>
<evidence type="ECO:0000259" key="4">
    <source>
        <dbReference type="Pfam" id="PF16998"/>
    </source>
</evidence>
<dbReference type="InterPro" id="IPR051407">
    <property type="entry name" value="Bact_OM_lipoprot/Surf_antigen"/>
</dbReference>
<evidence type="ECO:0000313" key="5">
    <source>
        <dbReference type="EMBL" id="RCX26323.1"/>
    </source>
</evidence>
<dbReference type="Pfam" id="PF16998">
    <property type="entry name" value="17kDa_Anti_2"/>
    <property type="match status" value="1"/>
</dbReference>
<evidence type="ECO:0000313" key="6">
    <source>
        <dbReference type="Proteomes" id="UP000252707"/>
    </source>
</evidence>
<feature type="chain" id="PRO_5016884944" evidence="3">
    <location>
        <begin position="24"/>
        <end position="154"/>
    </location>
</feature>
<evidence type="ECO:0000256" key="3">
    <source>
        <dbReference type="SAM" id="SignalP"/>
    </source>
</evidence>
<evidence type="ECO:0000256" key="2">
    <source>
        <dbReference type="ARBA" id="ARBA00023136"/>
    </source>
</evidence>